<evidence type="ECO:0000313" key="4">
    <source>
        <dbReference type="Proteomes" id="UP001141552"/>
    </source>
</evidence>
<dbReference type="AlphaFoldDB" id="A0A9Q0F867"/>
<dbReference type="InterPro" id="IPR016024">
    <property type="entry name" value="ARM-type_fold"/>
</dbReference>
<sequence length="301" mass="33527">FSTLLSLFLNSFKRGSAQEKSLASSAIGLLALTAGYCDDNRELQDSLTPMLKALDPGSPPSLVKNVLDSLAIIAFVGEEYTEDTKTVMDRIWQLIVHKPSSNVQVKKLSPDVIASAISAWSFILTTMGGEILDFNHWKELVSGFSSLLERTDPSIRMASGEALAALFEIAASRYFPDDVVEGLKGKMLDQMSTLSDIERGDTHAEKKNLNQLIKLFSDIENFLVDGESPRTSTMVGKERLVTDSWASYIQLKFLKNVLDGGFENHMQRMDRYLAEKTRSQYLKQNRKGAQMERDSILLESG</sequence>
<comment type="caution">
    <text evidence="3">The sequence shown here is derived from an EMBL/GenBank/DDBJ whole genome shotgun (WGS) entry which is preliminary data.</text>
</comment>
<organism evidence="3 4">
    <name type="scientific">Turnera subulata</name>
    <dbReference type="NCBI Taxonomy" id="218843"/>
    <lineage>
        <taxon>Eukaryota</taxon>
        <taxon>Viridiplantae</taxon>
        <taxon>Streptophyta</taxon>
        <taxon>Embryophyta</taxon>
        <taxon>Tracheophyta</taxon>
        <taxon>Spermatophyta</taxon>
        <taxon>Magnoliopsida</taxon>
        <taxon>eudicotyledons</taxon>
        <taxon>Gunneridae</taxon>
        <taxon>Pentapetalae</taxon>
        <taxon>rosids</taxon>
        <taxon>fabids</taxon>
        <taxon>Malpighiales</taxon>
        <taxon>Passifloraceae</taxon>
        <taxon>Turnera</taxon>
    </lineage>
</organism>
<dbReference type="Proteomes" id="UP001141552">
    <property type="component" value="Unassembled WGS sequence"/>
</dbReference>
<protein>
    <recommendedName>
        <fullName evidence="2">Interferon-related developmental regulator N-terminal domain-containing protein</fullName>
    </recommendedName>
</protein>
<dbReference type="Pfam" id="PF05004">
    <property type="entry name" value="IFRD"/>
    <property type="match status" value="1"/>
</dbReference>
<comment type="similarity">
    <text evidence="1">Belongs to the IFRD family.</text>
</comment>
<gene>
    <name evidence="3" type="ORF">Tsubulata_001576</name>
</gene>
<dbReference type="InterPro" id="IPR007701">
    <property type="entry name" value="Interferon-rel_develop_reg_N"/>
</dbReference>
<name>A0A9Q0F867_9ROSI</name>
<dbReference type="EMBL" id="JAKUCV010006610">
    <property type="protein sequence ID" value="KAJ4826683.1"/>
    <property type="molecule type" value="Genomic_DNA"/>
</dbReference>
<reference evidence="3" key="2">
    <citation type="journal article" date="2023" name="Plants (Basel)">
        <title>Annotation of the Turnera subulata (Passifloraceae) Draft Genome Reveals the S-Locus Evolved after the Divergence of Turneroideae from Passifloroideae in a Stepwise Manner.</title>
        <authorList>
            <person name="Henning P.M."/>
            <person name="Roalson E.H."/>
            <person name="Mir W."/>
            <person name="McCubbin A.G."/>
            <person name="Shore J.S."/>
        </authorList>
    </citation>
    <scope>NUCLEOTIDE SEQUENCE</scope>
    <source>
        <strain evidence="3">F60SS</strain>
    </source>
</reference>
<dbReference type="InterPro" id="IPR011989">
    <property type="entry name" value="ARM-like"/>
</dbReference>
<dbReference type="PANTHER" id="PTHR12354">
    <property type="entry name" value="INTERFERON-RELATED DEVELOPMENTAL REGULATOR"/>
    <property type="match status" value="1"/>
</dbReference>
<dbReference type="PANTHER" id="PTHR12354:SF1">
    <property type="entry name" value="INTERFERON-RELATED DEVELOPMENTAL REGULATOR 1"/>
    <property type="match status" value="1"/>
</dbReference>
<accession>A0A9Q0F867</accession>
<feature type="domain" description="Interferon-related developmental regulator N-terminal" evidence="2">
    <location>
        <begin position="1"/>
        <end position="223"/>
    </location>
</feature>
<feature type="non-terminal residue" evidence="3">
    <location>
        <position position="301"/>
    </location>
</feature>
<reference evidence="3" key="1">
    <citation type="submission" date="2022-02" db="EMBL/GenBank/DDBJ databases">
        <authorList>
            <person name="Henning P.M."/>
            <person name="McCubbin A.G."/>
            <person name="Shore J.S."/>
        </authorList>
    </citation>
    <scope>NUCLEOTIDE SEQUENCE</scope>
    <source>
        <strain evidence="3">F60SS</strain>
        <tissue evidence="3">Leaves</tissue>
    </source>
</reference>
<keyword evidence="4" id="KW-1185">Reference proteome</keyword>
<proteinExistence type="inferred from homology"/>
<evidence type="ECO:0000256" key="1">
    <source>
        <dbReference type="ARBA" id="ARBA00008828"/>
    </source>
</evidence>
<dbReference type="OrthoDB" id="686784at2759"/>
<dbReference type="InterPro" id="IPR039777">
    <property type="entry name" value="IFRD"/>
</dbReference>
<evidence type="ECO:0000313" key="3">
    <source>
        <dbReference type="EMBL" id="KAJ4826683.1"/>
    </source>
</evidence>
<dbReference type="SUPFAM" id="SSF48371">
    <property type="entry name" value="ARM repeat"/>
    <property type="match status" value="1"/>
</dbReference>
<evidence type="ECO:0000259" key="2">
    <source>
        <dbReference type="Pfam" id="PF05004"/>
    </source>
</evidence>
<dbReference type="Gene3D" id="1.25.10.10">
    <property type="entry name" value="Leucine-rich Repeat Variant"/>
    <property type="match status" value="1"/>
</dbReference>